<dbReference type="InterPro" id="IPR011542">
    <property type="entry name" value="SUF_FeS_clus_asmbl_SufD"/>
</dbReference>
<protein>
    <submittedName>
        <fullName evidence="4">Fe-S cluster assembly protein SufD</fullName>
    </submittedName>
</protein>
<evidence type="ECO:0000313" key="4">
    <source>
        <dbReference type="EMBL" id="MFD2117111.1"/>
    </source>
</evidence>
<evidence type="ECO:0000259" key="3">
    <source>
        <dbReference type="Pfam" id="PF19295"/>
    </source>
</evidence>
<dbReference type="PANTHER" id="PTHR30508:SF1">
    <property type="entry name" value="UPF0051 PROTEIN ABCI8, CHLOROPLASTIC-RELATED"/>
    <property type="match status" value="1"/>
</dbReference>
<keyword evidence="5" id="KW-1185">Reference proteome</keyword>
<comment type="similarity">
    <text evidence="1">Belongs to the iron-sulfur cluster assembly SufBD family.</text>
</comment>
<dbReference type="InterPro" id="IPR055346">
    <property type="entry name" value="Fe-S_cluster_assembly_SufBD"/>
</dbReference>
<dbReference type="Pfam" id="PF01458">
    <property type="entry name" value="SUFBD_core"/>
    <property type="match status" value="1"/>
</dbReference>
<gene>
    <name evidence="4" type="primary">sufD</name>
    <name evidence="4" type="ORF">ACFSJH_15380</name>
</gene>
<dbReference type="PANTHER" id="PTHR30508">
    <property type="entry name" value="FES CLUSTER ASSEMBLY PROTEIN SUF"/>
    <property type="match status" value="1"/>
</dbReference>
<dbReference type="InterPro" id="IPR000825">
    <property type="entry name" value="SUF_FeS_clus_asmbl_SufBD_core"/>
</dbReference>
<dbReference type="EMBL" id="JBHUHO010000034">
    <property type="protein sequence ID" value="MFD2117111.1"/>
    <property type="molecule type" value="Genomic_DNA"/>
</dbReference>
<dbReference type="Proteomes" id="UP001597362">
    <property type="component" value="Unassembled WGS sequence"/>
</dbReference>
<proteinExistence type="inferred from homology"/>
<name>A0ABW4YN43_9BACL</name>
<dbReference type="RefSeq" id="WP_377773963.1">
    <property type="nucleotide sequence ID" value="NZ_JBHUHO010000034.1"/>
</dbReference>
<evidence type="ECO:0000313" key="5">
    <source>
        <dbReference type="Proteomes" id="UP001597362"/>
    </source>
</evidence>
<dbReference type="Pfam" id="PF19295">
    <property type="entry name" value="SufBD_N"/>
    <property type="match status" value="1"/>
</dbReference>
<dbReference type="InterPro" id="IPR045595">
    <property type="entry name" value="SufBD_N"/>
</dbReference>
<comment type="caution">
    <text evidence="4">The sequence shown here is derived from an EMBL/GenBank/DDBJ whole genome shotgun (WGS) entry which is preliminary data.</text>
</comment>
<feature type="domain" description="SUF system FeS cluster assembly SufBD N-terminal" evidence="3">
    <location>
        <begin position="77"/>
        <end position="167"/>
    </location>
</feature>
<accession>A0ABW4YN43</accession>
<evidence type="ECO:0000259" key="2">
    <source>
        <dbReference type="Pfam" id="PF01458"/>
    </source>
</evidence>
<organism evidence="4 5">
    <name type="scientific">Paenibacillus yanchengensis</name>
    <dbReference type="NCBI Taxonomy" id="2035833"/>
    <lineage>
        <taxon>Bacteria</taxon>
        <taxon>Bacillati</taxon>
        <taxon>Bacillota</taxon>
        <taxon>Bacilli</taxon>
        <taxon>Bacillales</taxon>
        <taxon>Paenibacillaceae</taxon>
        <taxon>Paenibacillus</taxon>
    </lineage>
</organism>
<dbReference type="NCBIfam" id="TIGR01981">
    <property type="entry name" value="sufD"/>
    <property type="match status" value="1"/>
</dbReference>
<reference evidence="5" key="1">
    <citation type="journal article" date="2019" name="Int. J. Syst. Evol. Microbiol.">
        <title>The Global Catalogue of Microorganisms (GCM) 10K type strain sequencing project: providing services to taxonomists for standard genome sequencing and annotation.</title>
        <authorList>
            <consortium name="The Broad Institute Genomics Platform"/>
            <consortium name="The Broad Institute Genome Sequencing Center for Infectious Disease"/>
            <person name="Wu L."/>
            <person name="Ma J."/>
        </authorList>
    </citation>
    <scope>NUCLEOTIDE SEQUENCE [LARGE SCALE GENOMIC DNA]</scope>
    <source>
        <strain evidence="5">GH52</strain>
    </source>
</reference>
<evidence type="ECO:0000256" key="1">
    <source>
        <dbReference type="ARBA" id="ARBA00043967"/>
    </source>
</evidence>
<sequence>MSTQLFSPMNRQSAETLARSKGEPDWLVELRGDAADLVDTLAWPKPEKMNIERWDLSNFGSYSAQDQINSIDALPEKVKKMADEQNIVIQRNSAAVYHKLSEDLAAKGVIFTDLETAVKEHGDLVKPYLFQAVAKDESKFTALQAALWNGGVFVYVPRNVEVDIPLQAILYNDNAEATFAPHIVIVAEAHSKVTYVDVVLSDDSLKGTPFVHPSIVEVYAKPGSLVQFASIRSMADQGVDLSHRRAIIEDDARVEWLIGDLNDGNTLSETKSIMKGRGSSSDSKVITIGQGNQKMSITTHAVHFGKHSDSNMIVRAVMKDSSQAIINGITKIEHGATKANGEQTERVLMLSPKARGDANPILLIDEDDVTAGHAASAGQVNPEQVYYLMSRGITRQEAERLIINGFLAPEVDSIAIEAVRNQLVALLERKL</sequence>
<dbReference type="SUPFAM" id="SSF101960">
    <property type="entry name" value="Stabilizer of iron transporter SufD"/>
    <property type="match status" value="1"/>
</dbReference>
<dbReference type="InterPro" id="IPR037284">
    <property type="entry name" value="SUF_FeS_clus_asmbl_SufBD_sf"/>
</dbReference>
<feature type="domain" description="SUF system FeS cluster assembly SufBD core" evidence="2">
    <location>
        <begin position="174"/>
        <end position="406"/>
    </location>
</feature>